<feature type="region of interest" description="Disordered" evidence="7">
    <location>
        <begin position="50"/>
        <end position="136"/>
    </location>
</feature>
<dbReference type="KEGG" id="ffu:CLAFUR5_10760"/>
<evidence type="ECO:0000256" key="2">
    <source>
        <dbReference type="ARBA" id="ARBA00022723"/>
    </source>
</evidence>
<dbReference type="PROSITE" id="PS01359">
    <property type="entry name" value="ZF_PHD_1"/>
    <property type="match status" value="1"/>
</dbReference>
<reference evidence="9" key="1">
    <citation type="submission" date="2021-12" db="EMBL/GenBank/DDBJ databases">
        <authorList>
            <person name="Zaccaron A."/>
            <person name="Stergiopoulos I."/>
        </authorList>
    </citation>
    <scope>NUCLEOTIDE SEQUENCE</scope>
    <source>
        <strain evidence="9">Race5_Kim</strain>
    </source>
</reference>
<dbReference type="PROSITE" id="PS50016">
    <property type="entry name" value="ZF_PHD_2"/>
    <property type="match status" value="1"/>
</dbReference>
<evidence type="ECO:0000256" key="4">
    <source>
        <dbReference type="ARBA" id="ARBA00022833"/>
    </source>
</evidence>
<comment type="subcellular location">
    <subcellularLocation>
        <location evidence="1">Nucleus</location>
    </subcellularLocation>
</comment>
<feature type="compositionally biased region" description="Low complexity" evidence="7">
    <location>
        <begin position="357"/>
        <end position="369"/>
    </location>
</feature>
<feature type="compositionally biased region" description="Polar residues" evidence="7">
    <location>
        <begin position="199"/>
        <end position="210"/>
    </location>
</feature>
<dbReference type="PANTHER" id="PTHR12628">
    <property type="entry name" value="POLYCOMB-LIKE TRANSCRIPTION FACTOR"/>
    <property type="match status" value="1"/>
</dbReference>
<feature type="region of interest" description="Disordered" evidence="7">
    <location>
        <begin position="148"/>
        <end position="233"/>
    </location>
</feature>
<dbReference type="InterPro" id="IPR019786">
    <property type="entry name" value="Zinc_finger_PHD-type_CS"/>
</dbReference>
<evidence type="ECO:0000259" key="8">
    <source>
        <dbReference type="PROSITE" id="PS50016"/>
    </source>
</evidence>
<reference evidence="9" key="2">
    <citation type="journal article" date="2022" name="Microb. Genom.">
        <title>A chromosome-scale genome assembly of the tomato pathogen Cladosporium fulvum reveals a compartmentalized genome architecture and the presence of a dispensable chromosome.</title>
        <authorList>
            <person name="Zaccaron A.Z."/>
            <person name="Chen L.H."/>
            <person name="Samaras A."/>
            <person name="Stergiopoulos I."/>
        </authorList>
    </citation>
    <scope>NUCLEOTIDE SEQUENCE</scope>
    <source>
        <strain evidence="9">Race5_Kim</strain>
    </source>
</reference>
<dbReference type="GeneID" id="71990638"/>
<evidence type="ECO:0000256" key="5">
    <source>
        <dbReference type="ARBA" id="ARBA00023242"/>
    </source>
</evidence>
<dbReference type="Gene3D" id="3.30.40.10">
    <property type="entry name" value="Zinc/RING finger domain, C3HC4 (zinc finger)"/>
    <property type="match status" value="1"/>
</dbReference>
<feature type="compositionally biased region" description="Polar residues" evidence="7">
    <location>
        <begin position="101"/>
        <end position="111"/>
    </location>
</feature>
<evidence type="ECO:0000256" key="1">
    <source>
        <dbReference type="ARBA" id="ARBA00004123"/>
    </source>
</evidence>
<keyword evidence="2" id="KW-0479">Metal-binding</keyword>
<dbReference type="PANTHER" id="PTHR12628:SF10">
    <property type="entry name" value="HOMEOBOX DOMAIN-CONTAINING PROTEIN"/>
    <property type="match status" value="1"/>
</dbReference>
<feature type="region of interest" description="Disordered" evidence="7">
    <location>
        <begin position="355"/>
        <end position="415"/>
    </location>
</feature>
<evidence type="ECO:0000256" key="6">
    <source>
        <dbReference type="PROSITE-ProRule" id="PRU00146"/>
    </source>
</evidence>
<dbReference type="RefSeq" id="XP_047764605.1">
    <property type="nucleotide sequence ID" value="XM_047909908.1"/>
</dbReference>
<dbReference type="SUPFAM" id="SSF57903">
    <property type="entry name" value="FYVE/PHD zinc finger"/>
    <property type="match status" value="1"/>
</dbReference>
<keyword evidence="4" id="KW-0862">Zinc</keyword>
<feature type="compositionally biased region" description="Low complexity" evidence="7">
    <location>
        <begin position="78"/>
        <end position="88"/>
    </location>
</feature>
<name>A0A9Q8PD23_PASFU</name>
<evidence type="ECO:0000256" key="7">
    <source>
        <dbReference type="SAM" id="MobiDB-lite"/>
    </source>
</evidence>
<feature type="domain" description="PHD-type" evidence="8">
    <location>
        <begin position="238"/>
        <end position="294"/>
    </location>
</feature>
<dbReference type="AlphaFoldDB" id="A0A9Q8PD23"/>
<dbReference type="OMA" id="CESERVV"/>
<evidence type="ECO:0000313" key="9">
    <source>
        <dbReference type="EMBL" id="UJO20239.1"/>
    </source>
</evidence>
<dbReference type="GO" id="GO:0008270">
    <property type="term" value="F:zinc ion binding"/>
    <property type="evidence" value="ECO:0007669"/>
    <property type="project" value="UniProtKB-KW"/>
</dbReference>
<keyword evidence="5" id="KW-0539">Nucleus</keyword>
<dbReference type="InterPro" id="IPR001965">
    <property type="entry name" value="Znf_PHD"/>
</dbReference>
<proteinExistence type="predicted"/>
<dbReference type="EMBL" id="CP090169">
    <property type="protein sequence ID" value="UJO20239.1"/>
    <property type="molecule type" value="Genomic_DNA"/>
</dbReference>
<dbReference type="GO" id="GO:0003677">
    <property type="term" value="F:DNA binding"/>
    <property type="evidence" value="ECO:0007669"/>
    <property type="project" value="TreeGrafter"/>
</dbReference>
<sequence>MEEHNDGNAHAEVAPDNVVTNQERVSAAPPASDCNLTEIEELDAQIGATAGDDSNIVVAPGNRPGNAQTDDLLKPIDANAKAESAAKAGPSDGEALREDITTSVQVNGTPSRGNGTPARGGRGGSHASIAGTGGTDAMMIDTGLAMAQSTPVTARGRGRGRGGGRPRGKGRGGGRGGKRKRDEDDDGASDSSDEITPIATMTKSGRSIQKPTSFVPPPPSPTTNKRRRHYTNRKNPESAVCKVCLRGTSPASNQVVFCDGCNAPYHQWCHKPPIPSAVTEDVDKEWFCAECESERVVPVPQAEVASFVSGEGIPAEERQQYFSRLPPGMLVTLLTKATTMKPDLPLFAPEFKTKQQANAAGTNGTNGHTSTSKAAFAPPSQPHLGSVRPSIPAAHPDDDNYGPDTHPPNYPTPGQGLMSTLPPETEDLQYLVEDEDKHGVFTHVYRTDIAAAMSQSTGPGSGTP</sequence>
<dbReference type="SMART" id="SM00249">
    <property type="entry name" value="PHD"/>
    <property type="match status" value="1"/>
</dbReference>
<organism evidence="9 10">
    <name type="scientific">Passalora fulva</name>
    <name type="common">Tomato leaf mold</name>
    <name type="synonym">Cladosporium fulvum</name>
    <dbReference type="NCBI Taxonomy" id="5499"/>
    <lineage>
        <taxon>Eukaryota</taxon>
        <taxon>Fungi</taxon>
        <taxon>Dikarya</taxon>
        <taxon>Ascomycota</taxon>
        <taxon>Pezizomycotina</taxon>
        <taxon>Dothideomycetes</taxon>
        <taxon>Dothideomycetidae</taxon>
        <taxon>Mycosphaerellales</taxon>
        <taxon>Mycosphaerellaceae</taxon>
        <taxon>Fulvia</taxon>
    </lineage>
</organism>
<dbReference type="GO" id="GO:0045814">
    <property type="term" value="P:negative regulation of gene expression, epigenetic"/>
    <property type="evidence" value="ECO:0007669"/>
    <property type="project" value="TreeGrafter"/>
</dbReference>
<accession>A0A9Q8PD23</accession>
<protein>
    <submittedName>
        <fullName evidence="9">SWM histone demethylase complex subunit</fullName>
    </submittedName>
</protein>
<evidence type="ECO:0000313" key="10">
    <source>
        <dbReference type="Proteomes" id="UP000756132"/>
    </source>
</evidence>
<dbReference type="GO" id="GO:0003682">
    <property type="term" value="F:chromatin binding"/>
    <property type="evidence" value="ECO:0007669"/>
    <property type="project" value="TreeGrafter"/>
</dbReference>
<keyword evidence="10" id="KW-1185">Reference proteome</keyword>
<feature type="region of interest" description="Disordered" evidence="7">
    <location>
        <begin position="1"/>
        <end position="35"/>
    </location>
</feature>
<feature type="compositionally biased region" description="Acidic residues" evidence="7">
    <location>
        <begin position="183"/>
        <end position="193"/>
    </location>
</feature>
<evidence type="ECO:0000256" key="3">
    <source>
        <dbReference type="ARBA" id="ARBA00022771"/>
    </source>
</evidence>
<dbReference type="Proteomes" id="UP000756132">
    <property type="component" value="Chromosome 7"/>
</dbReference>
<dbReference type="InterPro" id="IPR019787">
    <property type="entry name" value="Znf_PHD-finger"/>
</dbReference>
<keyword evidence="3 6" id="KW-0863">Zinc-finger</keyword>
<dbReference type="OrthoDB" id="5863171at2759"/>
<dbReference type="Pfam" id="PF00628">
    <property type="entry name" value="PHD"/>
    <property type="match status" value="1"/>
</dbReference>
<dbReference type="GO" id="GO:0005634">
    <property type="term" value="C:nucleus"/>
    <property type="evidence" value="ECO:0007669"/>
    <property type="project" value="UniProtKB-SubCell"/>
</dbReference>
<dbReference type="CDD" id="cd15502">
    <property type="entry name" value="PHD_Phf1p_Phf2p_like"/>
    <property type="match status" value="1"/>
</dbReference>
<dbReference type="InterPro" id="IPR013083">
    <property type="entry name" value="Znf_RING/FYVE/PHD"/>
</dbReference>
<feature type="compositionally biased region" description="Basic residues" evidence="7">
    <location>
        <begin position="156"/>
        <end position="179"/>
    </location>
</feature>
<dbReference type="InterPro" id="IPR011011">
    <property type="entry name" value="Znf_FYVE_PHD"/>
</dbReference>
<gene>
    <name evidence="9" type="ORF">CLAFUR5_10760</name>
</gene>